<proteinExistence type="predicted"/>
<dbReference type="SUPFAM" id="SSF46785">
    <property type="entry name" value="Winged helix' DNA-binding domain"/>
    <property type="match status" value="1"/>
</dbReference>
<keyword evidence="1" id="KW-0805">Transcription regulation</keyword>
<evidence type="ECO:0000313" key="6">
    <source>
        <dbReference type="Proteomes" id="UP001596060"/>
    </source>
</evidence>
<organism evidence="5 6">
    <name type="scientific">Bosea massiliensis</name>
    <dbReference type="NCBI Taxonomy" id="151419"/>
    <lineage>
        <taxon>Bacteria</taxon>
        <taxon>Pseudomonadati</taxon>
        <taxon>Pseudomonadota</taxon>
        <taxon>Alphaproteobacteria</taxon>
        <taxon>Hyphomicrobiales</taxon>
        <taxon>Boseaceae</taxon>
        <taxon>Bosea</taxon>
    </lineage>
</organism>
<dbReference type="InterPro" id="IPR036388">
    <property type="entry name" value="WH-like_DNA-bd_sf"/>
</dbReference>
<dbReference type="SUPFAM" id="SSF51206">
    <property type="entry name" value="cAMP-binding domain-like"/>
    <property type="match status" value="1"/>
</dbReference>
<evidence type="ECO:0000256" key="3">
    <source>
        <dbReference type="ARBA" id="ARBA00023163"/>
    </source>
</evidence>
<dbReference type="InterPro" id="IPR000595">
    <property type="entry name" value="cNMP-bd_dom"/>
</dbReference>
<feature type="domain" description="HTH crp-type" evidence="4">
    <location>
        <begin position="154"/>
        <end position="228"/>
    </location>
</feature>
<dbReference type="EMBL" id="JBHSLU010000082">
    <property type="protein sequence ID" value="MFC5508301.1"/>
    <property type="molecule type" value="Genomic_DNA"/>
</dbReference>
<dbReference type="PROSITE" id="PS51063">
    <property type="entry name" value="HTH_CRP_2"/>
    <property type="match status" value="1"/>
</dbReference>
<name>A0ABW0P7N1_9HYPH</name>
<evidence type="ECO:0000259" key="4">
    <source>
        <dbReference type="PROSITE" id="PS51063"/>
    </source>
</evidence>
<dbReference type="InterPro" id="IPR036390">
    <property type="entry name" value="WH_DNA-bd_sf"/>
</dbReference>
<evidence type="ECO:0000256" key="2">
    <source>
        <dbReference type="ARBA" id="ARBA00023125"/>
    </source>
</evidence>
<dbReference type="Pfam" id="PF13545">
    <property type="entry name" value="HTH_Crp_2"/>
    <property type="match status" value="1"/>
</dbReference>
<accession>A0ABW0P7N1</accession>
<dbReference type="InterPro" id="IPR018490">
    <property type="entry name" value="cNMP-bd_dom_sf"/>
</dbReference>
<dbReference type="InterPro" id="IPR012318">
    <property type="entry name" value="HTH_CRP"/>
</dbReference>
<evidence type="ECO:0000313" key="5">
    <source>
        <dbReference type="EMBL" id="MFC5508301.1"/>
    </source>
</evidence>
<reference evidence="6" key="1">
    <citation type="journal article" date="2019" name="Int. J. Syst. Evol. Microbiol.">
        <title>The Global Catalogue of Microorganisms (GCM) 10K type strain sequencing project: providing services to taxonomists for standard genome sequencing and annotation.</title>
        <authorList>
            <consortium name="The Broad Institute Genomics Platform"/>
            <consortium name="The Broad Institute Genome Sequencing Center for Infectious Disease"/>
            <person name="Wu L."/>
            <person name="Ma J."/>
        </authorList>
    </citation>
    <scope>NUCLEOTIDE SEQUENCE [LARGE SCALE GENOMIC DNA]</scope>
    <source>
        <strain evidence="6">CCUG 43117</strain>
    </source>
</reference>
<keyword evidence="3" id="KW-0804">Transcription</keyword>
<dbReference type="Pfam" id="PF00027">
    <property type="entry name" value="cNMP_binding"/>
    <property type="match status" value="1"/>
</dbReference>
<evidence type="ECO:0000256" key="1">
    <source>
        <dbReference type="ARBA" id="ARBA00023015"/>
    </source>
</evidence>
<protein>
    <submittedName>
        <fullName evidence="5">Crp/Fnr family transcriptional regulator</fullName>
    </submittedName>
</protein>
<dbReference type="Proteomes" id="UP001596060">
    <property type="component" value="Unassembled WGS sequence"/>
</dbReference>
<gene>
    <name evidence="5" type="ORF">ACFPN9_23950</name>
</gene>
<dbReference type="Gene3D" id="2.60.120.10">
    <property type="entry name" value="Jelly Rolls"/>
    <property type="match status" value="1"/>
</dbReference>
<dbReference type="InterPro" id="IPR014710">
    <property type="entry name" value="RmlC-like_jellyroll"/>
</dbReference>
<dbReference type="CDD" id="cd00038">
    <property type="entry name" value="CAP_ED"/>
    <property type="match status" value="1"/>
</dbReference>
<comment type="caution">
    <text evidence="5">The sequence shown here is derived from an EMBL/GenBank/DDBJ whole genome shotgun (WGS) entry which is preliminary data.</text>
</comment>
<dbReference type="RefSeq" id="WP_377817728.1">
    <property type="nucleotide sequence ID" value="NZ_JBHSLU010000082.1"/>
</dbReference>
<sequence>MAAADDNGRPLAPLLRKLIALGPVSQADAAAVESLPLTLREYPPGQEIVRERDRPTQGCILLSGMCCRFKIVGDGARQINSFHVPGDMPDLQSLLLHQMDHGLLTLTRVRLALVPHPTLMQLVENHPRLGFLLWRDTLIDGSLFREWMCSIGRRTARVRVAHLLCELFLRYRNVGLAEDMTMPFHLTQTHLGDALGLSVVHVNRVMKSLRRDGVIGIASRRLTILDRPGLARIGDFDDAYLHLTPGS</sequence>
<dbReference type="Gene3D" id="1.10.10.10">
    <property type="entry name" value="Winged helix-like DNA-binding domain superfamily/Winged helix DNA-binding domain"/>
    <property type="match status" value="1"/>
</dbReference>
<keyword evidence="6" id="KW-1185">Reference proteome</keyword>
<keyword evidence="2" id="KW-0238">DNA-binding</keyword>
<dbReference type="SMART" id="SM00419">
    <property type="entry name" value="HTH_CRP"/>
    <property type="match status" value="1"/>
</dbReference>